<dbReference type="FunFam" id="3.40.1280.10:FF:000008">
    <property type="entry name" value="Group 3 RNA methyltransferase TrmH"/>
    <property type="match status" value="1"/>
</dbReference>
<comment type="caution">
    <text evidence="5">The sequence shown here is derived from an EMBL/GenBank/DDBJ whole genome shotgun (WGS) entry which is preliminary data.</text>
</comment>
<evidence type="ECO:0000256" key="2">
    <source>
        <dbReference type="ARBA" id="ARBA00022603"/>
    </source>
</evidence>
<evidence type="ECO:0000313" key="6">
    <source>
        <dbReference type="Proteomes" id="UP000886743"/>
    </source>
</evidence>
<dbReference type="InterPro" id="IPR029026">
    <property type="entry name" value="tRNA_m1G_MTases_N"/>
</dbReference>
<dbReference type="SUPFAM" id="SSF55315">
    <property type="entry name" value="L30e-like"/>
    <property type="match status" value="1"/>
</dbReference>
<dbReference type="Pfam" id="PF08032">
    <property type="entry name" value="SpoU_sub_bind"/>
    <property type="match status" value="1"/>
</dbReference>
<dbReference type="GO" id="GO:0032259">
    <property type="term" value="P:methylation"/>
    <property type="evidence" value="ECO:0007669"/>
    <property type="project" value="UniProtKB-KW"/>
</dbReference>
<accession>A0A9D1SZL7</accession>
<gene>
    <name evidence="5" type="primary">rlmB</name>
    <name evidence="5" type="ORF">IAC74_04655</name>
</gene>
<dbReference type="InterPro" id="IPR013123">
    <property type="entry name" value="SpoU_subst-bd"/>
</dbReference>
<keyword evidence="3" id="KW-0808">Transferase</keyword>
<proteinExistence type="inferred from homology"/>
<keyword evidence="2" id="KW-0489">Methyltransferase</keyword>
<dbReference type="GO" id="GO:0003723">
    <property type="term" value="F:RNA binding"/>
    <property type="evidence" value="ECO:0007669"/>
    <property type="project" value="InterPro"/>
</dbReference>
<dbReference type="AlphaFoldDB" id="A0A9D1SZL7"/>
<name>A0A9D1SZL7_9FIRM</name>
<dbReference type="PANTHER" id="PTHR46429">
    <property type="entry name" value="23S RRNA (GUANOSINE-2'-O-)-METHYLTRANSFERASE RLMB"/>
    <property type="match status" value="1"/>
</dbReference>
<dbReference type="SUPFAM" id="SSF75217">
    <property type="entry name" value="alpha/beta knot"/>
    <property type="match status" value="1"/>
</dbReference>
<dbReference type="NCBIfam" id="TIGR00186">
    <property type="entry name" value="rRNA_methyl_3"/>
    <property type="match status" value="1"/>
</dbReference>
<dbReference type="GO" id="GO:0006396">
    <property type="term" value="P:RNA processing"/>
    <property type="evidence" value="ECO:0007669"/>
    <property type="project" value="InterPro"/>
</dbReference>
<reference evidence="5" key="1">
    <citation type="submission" date="2020-10" db="EMBL/GenBank/DDBJ databases">
        <authorList>
            <person name="Gilroy R."/>
        </authorList>
    </citation>
    <scope>NUCLEOTIDE SEQUENCE</scope>
    <source>
        <strain evidence="5">4920</strain>
    </source>
</reference>
<dbReference type="InterPro" id="IPR001537">
    <property type="entry name" value="SpoU_MeTrfase"/>
</dbReference>
<organism evidence="5 6">
    <name type="scientific">Candidatus Aphodoplasma excrementigallinarum</name>
    <dbReference type="NCBI Taxonomy" id="2840673"/>
    <lineage>
        <taxon>Bacteria</taxon>
        <taxon>Bacillati</taxon>
        <taxon>Bacillota</taxon>
        <taxon>Clostridia</taxon>
        <taxon>Eubacteriales</taxon>
        <taxon>Candidatus Aphodoplasma</taxon>
    </lineage>
</organism>
<evidence type="ECO:0000256" key="3">
    <source>
        <dbReference type="ARBA" id="ARBA00022679"/>
    </source>
</evidence>
<dbReference type="InterPro" id="IPR029064">
    <property type="entry name" value="Ribosomal_eL30-like_sf"/>
</dbReference>
<evidence type="ECO:0000256" key="1">
    <source>
        <dbReference type="ARBA" id="ARBA00007228"/>
    </source>
</evidence>
<dbReference type="CDD" id="cd18103">
    <property type="entry name" value="SpoU-like_RlmB"/>
    <property type="match status" value="1"/>
</dbReference>
<evidence type="ECO:0000259" key="4">
    <source>
        <dbReference type="SMART" id="SM00967"/>
    </source>
</evidence>
<dbReference type="Gene3D" id="3.40.1280.10">
    <property type="match status" value="1"/>
</dbReference>
<evidence type="ECO:0000313" key="5">
    <source>
        <dbReference type="EMBL" id="HIV02843.1"/>
    </source>
</evidence>
<dbReference type="Proteomes" id="UP000886743">
    <property type="component" value="Unassembled WGS sequence"/>
</dbReference>
<dbReference type="GO" id="GO:0005829">
    <property type="term" value="C:cytosol"/>
    <property type="evidence" value="ECO:0007669"/>
    <property type="project" value="TreeGrafter"/>
</dbReference>
<dbReference type="InterPro" id="IPR004441">
    <property type="entry name" value="rRNA_MeTrfase_TrmH"/>
</dbReference>
<dbReference type="SMART" id="SM00967">
    <property type="entry name" value="SpoU_sub_bind"/>
    <property type="match status" value="1"/>
</dbReference>
<dbReference type="EMBL" id="DVOF01000133">
    <property type="protein sequence ID" value="HIV02843.1"/>
    <property type="molecule type" value="Genomic_DNA"/>
</dbReference>
<protein>
    <submittedName>
        <fullName evidence="5">23S rRNA (Guanosine(2251)-2'-O)-methyltransferase RlmB</fullName>
    </submittedName>
</protein>
<dbReference type="Gene3D" id="3.30.1330.30">
    <property type="match status" value="1"/>
</dbReference>
<reference evidence="5" key="2">
    <citation type="journal article" date="2021" name="PeerJ">
        <title>Extensive microbial diversity within the chicken gut microbiome revealed by metagenomics and culture.</title>
        <authorList>
            <person name="Gilroy R."/>
            <person name="Ravi A."/>
            <person name="Getino M."/>
            <person name="Pursley I."/>
            <person name="Horton D.L."/>
            <person name="Alikhan N.F."/>
            <person name="Baker D."/>
            <person name="Gharbi K."/>
            <person name="Hall N."/>
            <person name="Watson M."/>
            <person name="Adriaenssens E.M."/>
            <person name="Foster-Nyarko E."/>
            <person name="Jarju S."/>
            <person name="Secka A."/>
            <person name="Antonio M."/>
            <person name="Oren A."/>
            <person name="Chaudhuri R.R."/>
            <person name="La Ragione R."/>
            <person name="Hildebrand F."/>
            <person name="Pallen M.J."/>
        </authorList>
    </citation>
    <scope>NUCLEOTIDE SEQUENCE</scope>
    <source>
        <strain evidence="5">4920</strain>
    </source>
</reference>
<dbReference type="InterPro" id="IPR029028">
    <property type="entry name" value="Alpha/beta_knot_MTases"/>
</dbReference>
<dbReference type="PANTHER" id="PTHR46429:SF1">
    <property type="entry name" value="23S RRNA (GUANOSINE-2'-O-)-METHYLTRANSFERASE RLMB"/>
    <property type="match status" value="1"/>
</dbReference>
<comment type="similarity">
    <text evidence="1">Belongs to the class IV-like SAM-binding methyltransferase superfamily. RNA methyltransferase TrmH family.</text>
</comment>
<feature type="domain" description="RNA 2-O ribose methyltransferase substrate binding" evidence="4">
    <location>
        <begin position="12"/>
        <end position="87"/>
    </location>
</feature>
<dbReference type="Pfam" id="PF00588">
    <property type="entry name" value="SpoU_methylase"/>
    <property type="match status" value="1"/>
</dbReference>
<dbReference type="GO" id="GO:0008173">
    <property type="term" value="F:RNA methyltransferase activity"/>
    <property type="evidence" value="ECO:0007669"/>
    <property type="project" value="InterPro"/>
</dbReference>
<sequence>MKQHTTEPREDILEGRNPVFEALKSGRQIDKIVIAKGEGRGALTRILALAKERHIPVSEAERAKLDALSQTGAHQGIIAYVAAAAYCSVEDMLAEAREKGEAPLLVLCDSLNDAHNLGSILRTAHCCGAHGVIIPKHRSVGLSAVAAKASAGAVEYIKVAKVTNLARCIDELKREGLWVCGTDAAGEQDLFHADLTGPLAIVIGSEGEGMSRLVREKCDFLVRIPMKGKINSLNASVAAGVLLYEAVRQRGV</sequence>